<evidence type="ECO:0000313" key="2">
    <source>
        <dbReference type="EMBL" id="PIT90988.1"/>
    </source>
</evidence>
<keyword evidence="1" id="KW-1133">Transmembrane helix</keyword>
<protein>
    <recommendedName>
        <fullName evidence="4">DUF305 domain-containing protein</fullName>
    </recommendedName>
</protein>
<sequence length="98" mass="11021">MENKNQAIIIGLLALIVGLLLGYFFGNNSMPHGGFFSNESMYEEMEEHMGGYYEDEIVNGDGELMHMMDEMMLIGRGQTGDAYEEAWLRGMIVHHIGA</sequence>
<keyword evidence="1" id="KW-0472">Membrane</keyword>
<evidence type="ECO:0008006" key="4">
    <source>
        <dbReference type="Google" id="ProtNLM"/>
    </source>
</evidence>
<accession>A0A2M6WDX6</accession>
<gene>
    <name evidence="2" type="ORF">COU17_02880</name>
</gene>
<feature type="non-terminal residue" evidence="2">
    <location>
        <position position="98"/>
    </location>
</feature>
<dbReference type="Proteomes" id="UP000228809">
    <property type="component" value="Unassembled WGS sequence"/>
</dbReference>
<organism evidence="2 3">
    <name type="scientific">Candidatus Kaiserbacteria bacterium CG10_big_fil_rev_8_21_14_0_10_49_17</name>
    <dbReference type="NCBI Taxonomy" id="1974609"/>
    <lineage>
        <taxon>Bacteria</taxon>
        <taxon>Candidatus Kaiseribacteriota</taxon>
    </lineage>
</organism>
<evidence type="ECO:0000256" key="1">
    <source>
        <dbReference type="SAM" id="Phobius"/>
    </source>
</evidence>
<dbReference type="AlphaFoldDB" id="A0A2M6WDX6"/>
<proteinExistence type="predicted"/>
<evidence type="ECO:0000313" key="3">
    <source>
        <dbReference type="Proteomes" id="UP000228809"/>
    </source>
</evidence>
<reference evidence="3" key="1">
    <citation type="submission" date="2017-09" db="EMBL/GenBank/DDBJ databases">
        <title>Depth-based differentiation of microbial function through sediment-hosted aquifers and enrichment of novel symbionts in the deep terrestrial subsurface.</title>
        <authorList>
            <person name="Probst A.J."/>
            <person name="Ladd B."/>
            <person name="Jarett J.K."/>
            <person name="Geller-Mcgrath D.E."/>
            <person name="Sieber C.M.K."/>
            <person name="Emerson J.B."/>
            <person name="Anantharaman K."/>
            <person name="Thomas B.C."/>
            <person name="Malmstrom R."/>
            <person name="Stieglmeier M."/>
            <person name="Klingl A."/>
            <person name="Woyke T."/>
            <person name="Ryan C.M."/>
            <person name="Banfield J.F."/>
        </authorList>
    </citation>
    <scope>NUCLEOTIDE SEQUENCE [LARGE SCALE GENOMIC DNA]</scope>
</reference>
<comment type="caution">
    <text evidence="2">The sequence shown here is derived from an EMBL/GenBank/DDBJ whole genome shotgun (WGS) entry which is preliminary data.</text>
</comment>
<feature type="transmembrane region" description="Helical" evidence="1">
    <location>
        <begin position="6"/>
        <end position="26"/>
    </location>
</feature>
<dbReference type="EMBL" id="PFBJ01000016">
    <property type="protein sequence ID" value="PIT90988.1"/>
    <property type="molecule type" value="Genomic_DNA"/>
</dbReference>
<name>A0A2M6WDX6_9BACT</name>
<keyword evidence="1" id="KW-0812">Transmembrane</keyword>